<keyword evidence="1" id="KW-0521">NADP</keyword>
<evidence type="ECO:0000259" key="4">
    <source>
        <dbReference type="Pfam" id="PF05368"/>
    </source>
</evidence>
<accession>A0A4P7MT15</accession>
<dbReference type="PANTHER" id="PTHR47706">
    <property type="entry name" value="NMRA-LIKE FAMILY PROTEIN"/>
    <property type="match status" value="1"/>
</dbReference>
<evidence type="ECO:0000256" key="2">
    <source>
        <dbReference type="ARBA" id="ARBA00023002"/>
    </source>
</evidence>
<evidence type="ECO:0000256" key="3">
    <source>
        <dbReference type="SAM" id="MobiDB-lite"/>
    </source>
</evidence>
<feature type="domain" description="NmrA-like" evidence="4">
    <location>
        <begin position="32"/>
        <end position="165"/>
    </location>
</feature>
<feature type="compositionally biased region" description="Basic and acidic residues" evidence="3">
    <location>
        <begin position="1"/>
        <end position="17"/>
    </location>
</feature>
<reference evidence="5 6" key="1">
    <citation type="journal article" date="2019" name="Mol. Biol. Evol.">
        <title>Blast fungal genomes show frequent chromosomal changes, gene gains and losses, and effector gene turnover.</title>
        <authorList>
            <person name="Gomez Luciano L.B."/>
            <person name="Jason Tsai I."/>
            <person name="Chuma I."/>
            <person name="Tosa Y."/>
            <person name="Chen Y.H."/>
            <person name="Li J.Y."/>
            <person name="Li M.Y."/>
            <person name="Jade Lu M.Y."/>
            <person name="Nakayashiki H."/>
            <person name="Li W.H."/>
        </authorList>
    </citation>
    <scope>NUCLEOTIDE SEQUENCE [LARGE SCALE GENOMIC DNA]</scope>
    <source>
        <strain evidence="5">MZ5-1-6</strain>
    </source>
</reference>
<dbReference type="GO" id="GO:0016491">
    <property type="term" value="F:oxidoreductase activity"/>
    <property type="evidence" value="ECO:0007669"/>
    <property type="project" value="UniProtKB-KW"/>
</dbReference>
<dbReference type="Gene3D" id="3.90.25.10">
    <property type="entry name" value="UDP-galactose 4-epimerase, domain 1"/>
    <property type="match status" value="1"/>
</dbReference>
<dbReference type="CDD" id="cd05259">
    <property type="entry name" value="PCBER_SDR_a"/>
    <property type="match status" value="1"/>
</dbReference>
<dbReference type="InterPro" id="IPR036291">
    <property type="entry name" value="NAD(P)-bd_dom_sf"/>
</dbReference>
<dbReference type="PANTHER" id="PTHR47706:SF7">
    <property type="entry name" value="CIPA-LIKE, PUTATIVE (AFU_ORTHOLOGUE AFUA_1G01630)-RELATED"/>
    <property type="match status" value="1"/>
</dbReference>
<organism evidence="5 6">
    <name type="scientific">Pyricularia oryzae</name>
    <name type="common">Rice blast fungus</name>
    <name type="synonym">Magnaporthe oryzae</name>
    <dbReference type="NCBI Taxonomy" id="318829"/>
    <lineage>
        <taxon>Eukaryota</taxon>
        <taxon>Fungi</taxon>
        <taxon>Dikarya</taxon>
        <taxon>Ascomycota</taxon>
        <taxon>Pezizomycotina</taxon>
        <taxon>Sordariomycetes</taxon>
        <taxon>Sordariomycetidae</taxon>
        <taxon>Magnaporthales</taxon>
        <taxon>Pyriculariaceae</taxon>
        <taxon>Pyricularia</taxon>
    </lineage>
</organism>
<evidence type="ECO:0000256" key="1">
    <source>
        <dbReference type="ARBA" id="ARBA00022857"/>
    </source>
</evidence>
<dbReference type="InterPro" id="IPR008030">
    <property type="entry name" value="NmrA-like"/>
</dbReference>
<dbReference type="Gene3D" id="3.40.50.720">
    <property type="entry name" value="NAD(P)-binding Rossmann-like Domain"/>
    <property type="match status" value="1"/>
</dbReference>
<evidence type="ECO:0000313" key="5">
    <source>
        <dbReference type="EMBL" id="QBZ53417.1"/>
    </source>
</evidence>
<dbReference type="SUPFAM" id="SSF51735">
    <property type="entry name" value="NAD(P)-binding Rossmann-fold domains"/>
    <property type="match status" value="1"/>
</dbReference>
<dbReference type="Pfam" id="PF05368">
    <property type="entry name" value="NmrA"/>
    <property type="match status" value="1"/>
</dbReference>
<dbReference type="InterPro" id="IPR051609">
    <property type="entry name" value="NmrA/Isoflavone_reductase-like"/>
</dbReference>
<dbReference type="EMBL" id="CP034204">
    <property type="protein sequence ID" value="QBZ53417.1"/>
    <property type="molecule type" value="Genomic_DNA"/>
</dbReference>
<feature type="compositionally biased region" description="Polar residues" evidence="3">
    <location>
        <begin position="18"/>
        <end position="29"/>
    </location>
</feature>
<proteinExistence type="predicted"/>
<name>A0A4P7MT15_PYROR</name>
<gene>
    <name evidence="5" type="ORF">PoMZ_09095</name>
</gene>
<dbReference type="InterPro" id="IPR045312">
    <property type="entry name" value="PCBER-like"/>
</dbReference>
<dbReference type="Proteomes" id="UP000294847">
    <property type="component" value="Chromosome 1"/>
</dbReference>
<evidence type="ECO:0000313" key="6">
    <source>
        <dbReference type="Proteomes" id="UP000294847"/>
    </source>
</evidence>
<dbReference type="AlphaFoldDB" id="A0A4P7MT15"/>
<keyword evidence="2" id="KW-0560">Oxidoreductase</keyword>
<feature type="region of interest" description="Disordered" evidence="3">
    <location>
        <begin position="1"/>
        <end position="29"/>
    </location>
</feature>
<protein>
    <recommendedName>
        <fullName evidence="4">NmrA-like domain-containing protein</fullName>
    </recommendedName>
</protein>
<sequence>MLDDFKAPPHQSAETRGKPSSSNIMSPTKQGRKIAIVGATGSVGTPTLEGLIAQGIHTITVITRPDSTNKIPEAGVARVERGVASDSDFAVRVLKDQDVLVMQLGVGAMGDQPLWIEAAAKAGVPLVVPTEFGSDPDPESRIVQEVPMLSGKKPVRDLIEERGMAWFAMVNNPWFDWSLPKGLWGFDVAARTARLYDGGRTKFPTTNIGTVGKATAGLLSLPDAELAKFRNKPVFLKSFYITQRDVLASLLKATGTEEKDWKIEEVDSDKFIEQGVKAGTELDFISAFYAMHMTEGRGGDYNHKIGDNMELLGAVEKETLDETVARAIKGI</sequence>